<dbReference type="AlphaFoldDB" id="A0A4V0XUL1"/>
<reference evidence="2" key="1">
    <citation type="submission" date="2019-02" db="EMBL/GenBank/DDBJ databases">
        <title>Draft genome sequence of Planktothrix agardhii NIES-905.</title>
        <authorList>
            <person name="Yamaguchi H."/>
            <person name="Suzuki S."/>
            <person name="Kawachi M."/>
        </authorList>
    </citation>
    <scope>NUCLEOTIDE SEQUENCE [LARGE SCALE GENOMIC DNA]</scope>
    <source>
        <strain evidence="2">CCAP 1459/11A</strain>
    </source>
</reference>
<accession>A0A4V0XUL1</accession>
<dbReference type="EMBL" id="BJCD01000041">
    <property type="protein sequence ID" value="GDZ94219.1"/>
    <property type="molecule type" value="Genomic_DNA"/>
</dbReference>
<gene>
    <name evidence="1" type="ORF">PA905_21720</name>
</gene>
<name>A0A4V0XUL1_PLAAG</name>
<protein>
    <recommendedName>
        <fullName evidence="3">Type II restriction enzyme</fullName>
    </recommendedName>
</protein>
<evidence type="ECO:0000313" key="2">
    <source>
        <dbReference type="Proteomes" id="UP000299794"/>
    </source>
</evidence>
<dbReference type="Proteomes" id="UP000299794">
    <property type="component" value="Unassembled WGS sequence"/>
</dbReference>
<sequence>MSNNNLNTFFHLESLYNQGNFYELTNSEDGLYFLKLRSLARKKYLLYLLEKSKIYVDKLPAKELLKKSFEAQVSTSMIEMTIREIYTQERIERKNLERQILAELYKLRVFDWGGIHQNDINKHLVNNYIKKINNYDSLVEKIENEILNSLKGFILCSWYNNWTSIIIEDIFKDHPRVLPTIGKIKQVDFFIDQVPFDLKMTYFPIGFMEKKRKERGLTVKEVSELKKAANSFEIPFDKNRSDQDLLLDLIAAFSENSQTKVQDFYHQFISTRREIITETIQQPRNLLKWLYEQQGTQRFDASNRLFLIVIDLNHLENSWKIKRDYQLLKSEIDNYLNNQFFDWEKLKLDWSFNNQQYKSYTDVIFVVK</sequence>
<dbReference type="RefSeq" id="WP_141294376.1">
    <property type="nucleotide sequence ID" value="NZ_BJCD01000041.1"/>
</dbReference>
<proteinExistence type="predicted"/>
<comment type="caution">
    <text evidence="1">The sequence shown here is derived from an EMBL/GenBank/DDBJ whole genome shotgun (WGS) entry which is preliminary data.</text>
</comment>
<organism evidence="1 2">
    <name type="scientific">Planktothrix agardhii CCAP 1459/11A</name>
    <dbReference type="NCBI Taxonomy" id="282420"/>
    <lineage>
        <taxon>Bacteria</taxon>
        <taxon>Bacillati</taxon>
        <taxon>Cyanobacteriota</taxon>
        <taxon>Cyanophyceae</taxon>
        <taxon>Oscillatoriophycideae</taxon>
        <taxon>Oscillatoriales</taxon>
        <taxon>Microcoleaceae</taxon>
        <taxon>Planktothrix</taxon>
    </lineage>
</organism>
<evidence type="ECO:0000313" key="1">
    <source>
        <dbReference type="EMBL" id="GDZ94219.1"/>
    </source>
</evidence>
<evidence type="ECO:0008006" key="3">
    <source>
        <dbReference type="Google" id="ProtNLM"/>
    </source>
</evidence>